<keyword evidence="4 5" id="KW-0472">Membrane</keyword>
<reference evidence="7 8" key="1">
    <citation type="submission" date="2016-09" db="EMBL/GenBank/DDBJ databases">
        <title>Acidihalobacter prosperus V6 (DSM14174).</title>
        <authorList>
            <person name="Khaleque H.N."/>
            <person name="Ramsay J.P."/>
            <person name="Murphy R.J.T."/>
            <person name="Kaksonen A.H."/>
            <person name="Boxall N.J."/>
            <person name="Watkin E.L.J."/>
        </authorList>
    </citation>
    <scope>NUCLEOTIDE SEQUENCE [LARGE SCALE GENOMIC DNA]</scope>
    <source>
        <strain evidence="7 8">V6</strain>
    </source>
</reference>
<name>A0A1D8K8D1_9GAMM</name>
<dbReference type="Proteomes" id="UP000095342">
    <property type="component" value="Chromosome"/>
</dbReference>
<dbReference type="RefSeq" id="WP_070072766.1">
    <property type="nucleotide sequence ID" value="NZ_CP017448.1"/>
</dbReference>
<evidence type="ECO:0000313" key="7">
    <source>
        <dbReference type="EMBL" id="AOV17198.1"/>
    </source>
</evidence>
<protein>
    <recommendedName>
        <fullName evidence="6">Lipopolysaccharide assembly protein A domain-containing protein</fullName>
    </recommendedName>
</protein>
<dbReference type="Pfam" id="PF06305">
    <property type="entry name" value="LapA_dom"/>
    <property type="match status" value="1"/>
</dbReference>
<feature type="transmembrane region" description="Helical" evidence="5">
    <location>
        <begin position="43"/>
        <end position="67"/>
    </location>
</feature>
<feature type="domain" description="Lipopolysaccharide assembly protein A" evidence="6">
    <location>
        <begin position="27"/>
        <end position="85"/>
    </location>
</feature>
<sequence>MRKLLSFLILLLLILVALAFTSLNLGVMPLNFYFAKFTLPIAVAVFLFMLLGAFLGVIASSGIWFRMARANRKLRRRLDSCDRELASLRNLPVKDSS</sequence>
<keyword evidence="1" id="KW-1003">Cell membrane</keyword>
<evidence type="ECO:0000256" key="4">
    <source>
        <dbReference type="ARBA" id="ARBA00023136"/>
    </source>
</evidence>
<keyword evidence="8" id="KW-1185">Reference proteome</keyword>
<dbReference type="InterPro" id="IPR010445">
    <property type="entry name" value="LapA_dom"/>
</dbReference>
<proteinExistence type="predicted"/>
<keyword evidence="3 5" id="KW-1133">Transmembrane helix</keyword>
<evidence type="ECO:0000259" key="6">
    <source>
        <dbReference type="Pfam" id="PF06305"/>
    </source>
</evidence>
<evidence type="ECO:0000256" key="3">
    <source>
        <dbReference type="ARBA" id="ARBA00022989"/>
    </source>
</evidence>
<evidence type="ECO:0000256" key="2">
    <source>
        <dbReference type="ARBA" id="ARBA00022692"/>
    </source>
</evidence>
<gene>
    <name evidence="7" type="ORF">BJI67_09110</name>
</gene>
<evidence type="ECO:0000256" key="1">
    <source>
        <dbReference type="ARBA" id="ARBA00022475"/>
    </source>
</evidence>
<dbReference type="KEGG" id="aaeo:BJI67_09110"/>
<accession>A0A1D8K8D1</accession>
<dbReference type="EMBL" id="CP017448">
    <property type="protein sequence ID" value="AOV17198.1"/>
    <property type="molecule type" value="Genomic_DNA"/>
</dbReference>
<dbReference type="AlphaFoldDB" id="A0A1D8K8D1"/>
<keyword evidence="2 5" id="KW-0812">Transmembrane</keyword>
<dbReference type="GO" id="GO:0005886">
    <property type="term" value="C:plasma membrane"/>
    <property type="evidence" value="ECO:0007669"/>
    <property type="project" value="InterPro"/>
</dbReference>
<organism evidence="7 8">
    <name type="scientific">Acidihalobacter aeolianus</name>
    <dbReference type="NCBI Taxonomy" id="2792603"/>
    <lineage>
        <taxon>Bacteria</taxon>
        <taxon>Pseudomonadati</taxon>
        <taxon>Pseudomonadota</taxon>
        <taxon>Gammaproteobacteria</taxon>
        <taxon>Chromatiales</taxon>
        <taxon>Ectothiorhodospiraceae</taxon>
        <taxon>Acidihalobacter</taxon>
    </lineage>
</organism>
<evidence type="ECO:0000313" key="8">
    <source>
        <dbReference type="Proteomes" id="UP000095342"/>
    </source>
</evidence>
<evidence type="ECO:0000256" key="5">
    <source>
        <dbReference type="SAM" id="Phobius"/>
    </source>
</evidence>